<reference evidence="3" key="2">
    <citation type="submission" date="2017-02" db="UniProtKB">
        <authorList>
            <consortium name="WormBaseParasite"/>
        </authorList>
    </citation>
    <scope>IDENTIFICATION</scope>
</reference>
<dbReference type="GO" id="GO:0030659">
    <property type="term" value="C:cytoplasmic vesicle membrane"/>
    <property type="evidence" value="ECO:0007669"/>
    <property type="project" value="TreeGrafter"/>
</dbReference>
<dbReference type="GO" id="GO:0006897">
    <property type="term" value="P:endocytosis"/>
    <property type="evidence" value="ECO:0007669"/>
    <property type="project" value="TreeGrafter"/>
</dbReference>
<dbReference type="GO" id="GO:0018996">
    <property type="term" value="P:molting cycle, collagen and cuticulin-based cuticle"/>
    <property type="evidence" value="ECO:0007669"/>
    <property type="project" value="TreeGrafter"/>
</dbReference>
<keyword evidence="1" id="KW-0472">Membrane</keyword>
<protein>
    <submittedName>
        <fullName evidence="3">MMPL domain-containing protein</fullName>
    </submittedName>
</protein>
<proteinExistence type="predicted"/>
<feature type="transmembrane region" description="Helical" evidence="1">
    <location>
        <begin position="85"/>
        <end position="102"/>
    </location>
</feature>
<accession>A0A0K0DJT9</accession>
<dbReference type="InterPro" id="IPR051697">
    <property type="entry name" value="Patched_domain-protein"/>
</dbReference>
<dbReference type="GO" id="GO:0005886">
    <property type="term" value="C:plasma membrane"/>
    <property type="evidence" value="ECO:0007669"/>
    <property type="project" value="TreeGrafter"/>
</dbReference>
<evidence type="ECO:0000313" key="2">
    <source>
        <dbReference type="Proteomes" id="UP000035642"/>
    </source>
</evidence>
<dbReference type="SUPFAM" id="SSF82866">
    <property type="entry name" value="Multidrug efflux transporter AcrB transmembrane domain"/>
    <property type="match status" value="1"/>
</dbReference>
<name>A0A0K0DJT9_ANGCA</name>
<sequence>MFKKRAAHLFRRAIIASYPSFHVLSHHPFEKVPTESAASAPHNFLQTAGSNLTKCFAQPFNSSCLYNLVLEVYECHLFSSKKEKVISVSAIVLMSFLVLLFVMNWEAVISVVISITSICLGIVAYLHLWGVRLDAVSLISILMSVGFSVDYSAHVCYHYFAHATEDQHEHMTERTMVRLSRKMFSVVTYTCTYIHTNTQTRTHTPTQTCPHKPTDTHKLCVR</sequence>
<dbReference type="WBParaSite" id="ACAC_0001171001-mRNA-1">
    <property type="protein sequence ID" value="ACAC_0001171001-mRNA-1"/>
    <property type="gene ID" value="ACAC_0001171001"/>
</dbReference>
<feature type="transmembrane region" description="Helical" evidence="1">
    <location>
        <begin position="108"/>
        <end position="128"/>
    </location>
</feature>
<evidence type="ECO:0000313" key="3">
    <source>
        <dbReference type="WBParaSite" id="ACAC_0001171001-mRNA-1"/>
    </source>
</evidence>
<dbReference type="PANTHER" id="PTHR10796">
    <property type="entry name" value="PATCHED-RELATED"/>
    <property type="match status" value="1"/>
</dbReference>
<keyword evidence="2" id="KW-1185">Reference proteome</keyword>
<dbReference type="Gene3D" id="1.20.1640.10">
    <property type="entry name" value="Multidrug efflux transporter AcrB transmembrane domain"/>
    <property type="match status" value="1"/>
</dbReference>
<dbReference type="Proteomes" id="UP000035642">
    <property type="component" value="Unassembled WGS sequence"/>
</dbReference>
<dbReference type="AlphaFoldDB" id="A0A0K0DJT9"/>
<keyword evidence="1" id="KW-0812">Transmembrane</keyword>
<organism evidence="2 3">
    <name type="scientific">Angiostrongylus cantonensis</name>
    <name type="common">Rat lungworm</name>
    <dbReference type="NCBI Taxonomy" id="6313"/>
    <lineage>
        <taxon>Eukaryota</taxon>
        <taxon>Metazoa</taxon>
        <taxon>Ecdysozoa</taxon>
        <taxon>Nematoda</taxon>
        <taxon>Chromadorea</taxon>
        <taxon>Rhabditida</taxon>
        <taxon>Rhabditina</taxon>
        <taxon>Rhabditomorpha</taxon>
        <taxon>Strongyloidea</taxon>
        <taxon>Metastrongylidae</taxon>
        <taxon>Angiostrongylus</taxon>
    </lineage>
</organism>
<dbReference type="PANTHER" id="PTHR10796:SF103">
    <property type="entry name" value="SSD DOMAIN-CONTAINING PROTEIN"/>
    <property type="match status" value="1"/>
</dbReference>
<keyword evidence="1" id="KW-1133">Transmembrane helix</keyword>
<reference evidence="2" key="1">
    <citation type="submission" date="2012-09" db="EMBL/GenBank/DDBJ databases">
        <authorList>
            <person name="Martin A.A."/>
        </authorList>
    </citation>
    <scope>NUCLEOTIDE SEQUENCE</scope>
</reference>
<evidence type="ECO:0000256" key="1">
    <source>
        <dbReference type="SAM" id="Phobius"/>
    </source>
</evidence>